<keyword evidence="15 17" id="KW-0539">Nucleus</keyword>
<evidence type="ECO:0000256" key="5">
    <source>
        <dbReference type="ARBA" id="ARBA00022679"/>
    </source>
</evidence>
<feature type="compositionally biased region" description="Basic and acidic residues" evidence="18">
    <location>
        <begin position="1"/>
        <end position="10"/>
    </location>
</feature>
<dbReference type="InterPro" id="IPR029703">
    <property type="entry name" value="POL2"/>
</dbReference>
<dbReference type="InterPro" id="IPR006172">
    <property type="entry name" value="DNA-dir_DNA_pol_B"/>
</dbReference>
<dbReference type="Gene3D" id="1.10.132.60">
    <property type="entry name" value="DNA polymerase family B, C-terminal domain"/>
    <property type="match status" value="1"/>
</dbReference>
<evidence type="ECO:0000256" key="16">
    <source>
        <dbReference type="ARBA" id="ARBA00049244"/>
    </source>
</evidence>
<dbReference type="InterPro" id="IPR012337">
    <property type="entry name" value="RNaseH-like_sf"/>
</dbReference>
<dbReference type="FunFam" id="1.10.132.60:FF:000002">
    <property type="entry name" value="DNA polymerase epsilon catalytic subunit"/>
    <property type="match status" value="1"/>
</dbReference>
<keyword evidence="7 17" id="KW-0235">DNA replication</keyword>
<dbReference type="PANTHER" id="PTHR10670:SF0">
    <property type="entry name" value="DNA POLYMERASE EPSILON CATALYTIC SUBUNIT A"/>
    <property type="match status" value="1"/>
</dbReference>
<keyword evidence="4 17" id="KW-0004">4Fe-4S</keyword>
<evidence type="ECO:0000256" key="7">
    <source>
        <dbReference type="ARBA" id="ARBA00022705"/>
    </source>
</evidence>
<evidence type="ECO:0000256" key="11">
    <source>
        <dbReference type="ARBA" id="ARBA00022932"/>
    </source>
</evidence>
<protein>
    <recommendedName>
        <fullName evidence="17">DNA polymerase epsilon catalytic subunit</fullName>
        <ecNumber evidence="17">2.7.7.7</ecNumber>
    </recommendedName>
</protein>
<dbReference type="Gene3D" id="3.90.1600.10">
    <property type="entry name" value="Palm domain of DNA polymerase"/>
    <property type="match status" value="1"/>
</dbReference>
<evidence type="ECO:0000256" key="1">
    <source>
        <dbReference type="ARBA" id="ARBA00001966"/>
    </source>
</evidence>
<dbReference type="InterPro" id="IPR023211">
    <property type="entry name" value="DNA_pol_palm_dom_sf"/>
</dbReference>
<dbReference type="GO" id="GO:0000278">
    <property type="term" value="P:mitotic cell cycle"/>
    <property type="evidence" value="ECO:0007669"/>
    <property type="project" value="TreeGrafter"/>
</dbReference>
<dbReference type="CDD" id="cd05779">
    <property type="entry name" value="DNA_polB_epsilon_exo"/>
    <property type="match status" value="1"/>
</dbReference>
<feature type="region of interest" description="Disordered" evidence="18">
    <location>
        <begin position="1"/>
        <end position="44"/>
    </location>
</feature>
<dbReference type="Pfam" id="PF23250">
    <property type="entry name" value="zf_DPOE_2"/>
    <property type="match status" value="1"/>
</dbReference>
<evidence type="ECO:0000256" key="13">
    <source>
        <dbReference type="ARBA" id="ARBA00023014"/>
    </source>
</evidence>
<evidence type="ECO:0000259" key="19">
    <source>
        <dbReference type="SMART" id="SM01159"/>
    </source>
</evidence>
<comment type="similarity">
    <text evidence="3 17">Belongs to the DNA polymerase type-B family.</text>
</comment>
<dbReference type="SMART" id="SM01159">
    <property type="entry name" value="DUF1744"/>
    <property type="match status" value="1"/>
</dbReference>
<accession>A0AAJ0GE83</accession>
<feature type="domain" description="DNA polymerase epsilon catalytic subunit A C-terminal" evidence="19">
    <location>
        <begin position="1522"/>
        <end position="1920"/>
    </location>
</feature>
<keyword evidence="13 17" id="KW-0411">Iron-sulfur</keyword>
<evidence type="ECO:0000313" key="21">
    <source>
        <dbReference type="Proteomes" id="UP001271007"/>
    </source>
</evidence>
<dbReference type="Pfam" id="PF08490">
    <property type="entry name" value="DUF1744"/>
    <property type="match status" value="1"/>
</dbReference>
<feature type="region of interest" description="Disordered" evidence="18">
    <location>
        <begin position="1199"/>
        <end position="1225"/>
    </location>
</feature>
<keyword evidence="5 17" id="KW-0808">Transferase</keyword>
<dbReference type="GO" id="GO:0045004">
    <property type="term" value="P:DNA replication proofreading"/>
    <property type="evidence" value="ECO:0007669"/>
    <property type="project" value="TreeGrafter"/>
</dbReference>
<dbReference type="GO" id="GO:0051539">
    <property type="term" value="F:4 iron, 4 sulfur cluster binding"/>
    <property type="evidence" value="ECO:0007669"/>
    <property type="project" value="UniProtKB-KW"/>
</dbReference>
<evidence type="ECO:0000256" key="17">
    <source>
        <dbReference type="RuleBase" id="RU365029"/>
    </source>
</evidence>
<comment type="cofactor">
    <cofactor evidence="1 17">
        <name>[4Fe-4S] cluster</name>
        <dbReference type="ChEBI" id="CHEBI:49883"/>
    </cofactor>
</comment>
<keyword evidence="8 17" id="KW-0479">Metal-binding</keyword>
<evidence type="ECO:0000256" key="10">
    <source>
        <dbReference type="ARBA" id="ARBA00022833"/>
    </source>
</evidence>
<dbReference type="InterPro" id="IPR055191">
    <property type="entry name" value="POL2_thumb"/>
</dbReference>
<dbReference type="Pfam" id="PF03104">
    <property type="entry name" value="DNA_pol_B_exo1"/>
    <property type="match status" value="1"/>
</dbReference>
<dbReference type="SUPFAM" id="SSF56672">
    <property type="entry name" value="DNA/RNA polymerases"/>
    <property type="match status" value="1"/>
</dbReference>
<evidence type="ECO:0000313" key="20">
    <source>
        <dbReference type="EMBL" id="KAK3055818.1"/>
    </source>
</evidence>
<dbReference type="GO" id="GO:0006272">
    <property type="term" value="P:leading strand elongation"/>
    <property type="evidence" value="ECO:0007669"/>
    <property type="project" value="TreeGrafter"/>
</dbReference>
<dbReference type="GO" id="GO:0006297">
    <property type="term" value="P:nucleotide-excision repair, DNA gap filling"/>
    <property type="evidence" value="ECO:0007669"/>
    <property type="project" value="TreeGrafter"/>
</dbReference>
<dbReference type="GO" id="GO:0008270">
    <property type="term" value="F:zinc ion binding"/>
    <property type="evidence" value="ECO:0007669"/>
    <property type="project" value="UniProtKB-KW"/>
</dbReference>
<dbReference type="SMART" id="SM00486">
    <property type="entry name" value="POLBc"/>
    <property type="match status" value="1"/>
</dbReference>
<dbReference type="Pfam" id="PF22912">
    <property type="entry name" value="zf-DPOE"/>
    <property type="match status" value="1"/>
</dbReference>
<evidence type="ECO:0000256" key="3">
    <source>
        <dbReference type="ARBA" id="ARBA00005755"/>
    </source>
</evidence>
<dbReference type="FunFam" id="3.90.1600.10:FF:000006">
    <property type="entry name" value="DNA polymerase epsilon catalytic subunit"/>
    <property type="match status" value="1"/>
</dbReference>
<reference evidence="20" key="1">
    <citation type="submission" date="2023-04" db="EMBL/GenBank/DDBJ databases">
        <title>Black Yeasts Isolated from many extreme environments.</title>
        <authorList>
            <person name="Coleine C."/>
            <person name="Stajich J.E."/>
            <person name="Selbmann L."/>
        </authorList>
    </citation>
    <scope>NUCLEOTIDE SEQUENCE</scope>
    <source>
        <strain evidence="20">CCFEE 5312</strain>
    </source>
</reference>
<evidence type="ECO:0000256" key="8">
    <source>
        <dbReference type="ARBA" id="ARBA00022723"/>
    </source>
</evidence>
<evidence type="ECO:0000256" key="4">
    <source>
        <dbReference type="ARBA" id="ARBA00022485"/>
    </source>
</evidence>
<dbReference type="InterPro" id="IPR036397">
    <property type="entry name" value="RNaseH_sf"/>
</dbReference>
<dbReference type="FunFam" id="3.30.420.10:FF:000010">
    <property type="entry name" value="DNA polymerase epsilon catalytic subunit"/>
    <property type="match status" value="1"/>
</dbReference>
<evidence type="ECO:0000256" key="14">
    <source>
        <dbReference type="ARBA" id="ARBA00023125"/>
    </source>
</evidence>
<dbReference type="InterPro" id="IPR043502">
    <property type="entry name" value="DNA/RNA_pol_sf"/>
</dbReference>
<proteinExistence type="inferred from homology"/>
<dbReference type="GO" id="GO:0008622">
    <property type="term" value="C:epsilon DNA polymerase complex"/>
    <property type="evidence" value="ECO:0007669"/>
    <property type="project" value="InterPro"/>
</dbReference>
<dbReference type="InterPro" id="IPR006133">
    <property type="entry name" value="DNA-dir_DNA_pol_B_exonuc"/>
</dbReference>
<dbReference type="GO" id="GO:0008310">
    <property type="term" value="F:single-stranded DNA 3'-5' DNA exonuclease activity"/>
    <property type="evidence" value="ECO:0007669"/>
    <property type="project" value="TreeGrafter"/>
</dbReference>
<keyword evidence="14 17" id="KW-0238">DNA-binding</keyword>
<dbReference type="GO" id="GO:0003887">
    <property type="term" value="F:DNA-directed DNA polymerase activity"/>
    <property type="evidence" value="ECO:0007669"/>
    <property type="project" value="UniProtKB-KW"/>
</dbReference>
<dbReference type="Gene3D" id="3.30.342.10">
    <property type="entry name" value="DNA Polymerase, chain B, domain 1"/>
    <property type="match status" value="1"/>
</dbReference>
<dbReference type="GO" id="GO:0006287">
    <property type="term" value="P:base-excision repair, gap-filling"/>
    <property type="evidence" value="ECO:0007669"/>
    <property type="project" value="TreeGrafter"/>
</dbReference>
<dbReference type="CDD" id="cd05535">
    <property type="entry name" value="POLBc_epsilon"/>
    <property type="match status" value="1"/>
</dbReference>
<dbReference type="InterPro" id="IPR042087">
    <property type="entry name" value="DNA_pol_B_thumb"/>
</dbReference>
<comment type="catalytic activity">
    <reaction evidence="16 17">
        <text>DNA(n) + a 2'-deoxyribonucleoside 5'-triphosphate = DNA(n+1) + diphosphate</text>
        <dbReference type="Rhea" id="RHEA:22508"/>
        <dbReference type="Rhea" id="RHEA-COMP:17339"/>
        <dbReference type="Rhea" id="RHEA-COMP:17340"/>
        <dbReference type="ChEBI" id="CHEBI:33019"/>
        <dbReference type="ChEBI" id="CHEBI:61560"/>
        <dbReference type="ChEBI" id="CHEBI:173112"/>
        <dbReference type="EC" id="2.7.7.7"/>
    </reaction>
</comment>
<gene>
    <name evidence="20" type="primary">POL2</name>
    <name evidence="20" type="ORF">LTR09_003052</name>
</gene>
<sequence>MPVRRKDGGRFNKPPGQLYDKTRKVKTIGTGDVRSSEATSQQERVEATRLANKIDDNQGFERFEAGKRRVGWLCNMHSTALEDSKVPGGRAAVDFYFIGDDGETFKASVEYDPYFLIAVKKGKEAEVEEWVRRGHEGLVKTVERVEKEDLKMPNHLLGYRRTFLKLVFANVNDLLGVRREISPIATKNKSKMSAMDTYAEVASANAGFDMFDEDIENETRRTTIADASDYIVDIREYDVPYHVRVAIDLDVRIGKWYSVEAKHGHIKLSCIEERLTRADPIVMAFDIETTKMPLKFPDASIDQIMMISYMIDGQGFLITNREIVSEDIQDFEYTPKPEFEGPFLIFNEPSEEGLIERFFACIKEARPTIISTYNGDFFDWPFVEARASVHGIDMYQEIGFRKNSEDIYQSTHCAHMDAFAWVNRDSYLPQGSRGLKAVTVAKLGYDPDELDPELMTPYAVERPQTLAEYSVSDAVATYYLYMKYVHPFIFSLCTIIPLGPDDVLRKGTGTLCEMLLMVQAYQKEIVLPNKHVQPREAFWEGHLLESETYVGGHVESIEAGVFRSDIPNNFAIDTTAIDELIDDLDAALTFSVMVEENKSMEDIDNYEEVKAQIIDKLTQLKTTPNRSEKPSIYHLDVASMYPNIMTTNRLQPDSMIDEAVCAACDFNRPGKTCDRRMPWSWRGEFLPTKRDEYNMIRHALENEKFPPRNPNGLPRAFQDLSLDEQTGMVKKRLTDYSKKIYHKIHDAKTIEREAIICQRENPFYVDTVKDFRDRRYDFKGKQKVWKGKAGDLEKAGASAGEIEEAKKMIILFDSLQLAHKVILNSFYGYVMRKGSRWYSMEMAGVTCLTGARIIQMARQLVERIGRPLELDTDGIWCILPATFPENFAFKMKNGKKLTISYPCVMLNHLVHRKFTNDQYQTLTDPTTFKYETHSDNTIFFEVDGPYRAMILPTSKEEDKNLKKRYAVFNNDGTLAELKGFEIKRRGELKLIKIFQQQIFKFFLEGTTLAETYGAVAKVANKWLDVLHSHGSTLANEELIDLICENKSMTKTLEEYGTQKSTPITTAKRLAEFLGEQMVKDKGLNCKFIISSRPKNAPVTDRAIPVAIFSAEESVRRFYLRKWLREDPADMDPRTIIDWQYYLERLGSVIQKLITIPAALQKVANPVPRVPHPEWLARRIRNKDDKFQQKKVTDMFTKQPLGEISANEASGRGAPSGDLEDFGATPMSKLKPATAARILGAQKRKAAEQEAAAPLDPYDTLPKKMPSITEDYKGWLQYQKKKWKIQKQARKRRRQLFGEKRLDATDSIGTFFRAQAELVYTADWQVLQLRETDVPGQVQAFVLIDKKIHQLKVIVPRQLFLNVKENDLPDVTVEGVSAEKVINYTLPNGHPSTHLFKLTMSEQVYVKEAEKLGMLFNHSSVEGVYEKQVPLNVRAMLELGCVCTFDESQRGVLGKGLEQGFDLSTLRTVPAKQPYMSSAPLAYLALYHINAGDRHIYCLISSGKAEAQIIVLNRTRSEQGMPNVDRIYQDALQRKLEETEGLPWQNVFEYQDSLHFKIVQVTTQRRAFQELGDEVKKIQKEDSRPTMLVVQSSNAQMLMHDLPILQSFPSLKLTPDENDKQLPPLGWQSFVAKRLVSHYLDLGLWIQHLLEFSRYGNVPLCNLERDDPRFLIDIAYARRLQKERVVLWWSQDARPDHADHQKDDILGAMETVEMPAVNNPGTYSSVCIDLSVKNLAINNILSSAVLNDAEGGDPIGISGVGAQEDALDETTQTIHSENSFATAGIGALREMVRGWWQEACSGSAGTGTMADVLVQHLVRWVESPSSHLFDRNLHYYVQMMSRKAFQQLMSEFRRVGSHVVFANAGRLLLQTSKAEVGNAYAYSQYILKTISTKPAFHFLDLAITEYWDYLVWYDEFNYGGKGCVEVVEAENQNLDTIMHWQIATFLPPIVQPNFNDWVVEYITLMHDRKRPASLLNGTPRPTQLPIHASVFNSEKDDQTTPGNVLAKTLSKPLQKQITALIKRQRTESMHEDLAADWQFPSMPGSHLNPQNPTLELVKSIMQVLSLDKTITLEARLLRKELLHLFEIREFSADGSFANPSTSLCIRQLSCQECCVPKDIDLCRDSDLLAASAPDQTVGGVLAPKCDNCGAPFNRLVIEERLLSEVQKMGVQWMTQDVKCKKCSRIRTNEFMEHCACAGEWVAVMKREEVVGKLRVYGRVAGYYGLRMLGGVVEGFLGAL</sequence>
<organism evidence="20 21">
    <name type="scientific">Extremus antarcticus</name>
    <dbReference type="NCBI Taxonomy" id="702011"/>
    <lineage>
        <taxon>Eukaryota</taxon>
        <taxon>Fungi</taxon>
        <taxon>Dikarya</taxon>
        <taxon>Ascomycota</taxon>
        <taxon>Pezizomycotina</taxon>
        <taxon>Dothideomycetes</taxon>
        <taxon>Dothideomycetidae</taxon>
        <taxon>Mycosphaerellales</taxon>
        <taxon>Extremaceae</taxon>
        <taxon>Extremus</taxon>
    </lineage>
</organism>
<keyword evidence="11 17" id="KW-0239">DNA-directed DNA polymerase</keyword>
<dbReference type="Gene3D" id="3.30.420.10">
    <property type="entry name" value="Ribonuclease H-like superfamily/Ribonuclease H"/>
    <property type="match status" value="1"/>
</dbReference>
<keyword evidence="21" id="KW-1185">Reference proteome</keyword>
<keyword evidence="9 17" id="KW-0863">Zinc-finger</keyword>
<evidence type="ECO:0000256" key="18">
    <source>
        <dbReference type="SAM" id="MobiDB-lite"/>
    </source>
</evidence>
<dbReference type="Pfam" id="PF22634">
    <property type="entry name" value="POL2_thumb"/>
    <property type="match status" value="1"/>
</dbReference>
<dbReference type="GO" id="GO:0003677">
    <property type="term" value="F:DNA binding"/>
    <property type="evidence" value="ECO:0007669"/>
    <property type="project" value="UniProtKB-KW"/>
</dbReference>
<name>A0AAJ0GE83_9PEZI</name>
<comment type="subcellular location">
    <subcellularLocation>
        <location evidence="2 17">Nucleus</location>
    </subcellularLocation>
</comment>
<dbReference type="InterPro" id="IPR054475">
    <property type="entry name" value="Znf-DPOE"/>
</dbReference>
<keyword evidence="12 17" id="KW-0408">Iron</keyword>
<dbReference type="PANTHER" id="PTHR10670">
    <property type="entry name" value="DNA POLYMERASE EPSILON CATALYTIC SUBUNIT A"/>
    <property type="match status" value="1"/>
</dbReference>
<dbReference type="EC" id="2.7.7.7" evidence="17"/>
<dbReference type="Proteomes" id="UP001271007">
    <property type="component" value="Unassembled WGS sequence"/>
</dbReference>
<comment type="caution">
    <text evidence="20">The sequence shown here is derived from an EMBL/GenBank/DDBJ whole genome shotgun (WGS) entry which is preliminary data.</text>
</comment>
<dbReference type="GO" id="GO:0000166">
    <property type="term" value="F:nucleotide binding"/>
    <property type="evidence" value="ECO:0007669"/>
    <property type="project" value="InterPro"/>
</dbReference>
<evidence type="ECO:0000256" key="15">
    <source>
        <dbReference type="ARBA" id="ARBA00023242"/>
    </source>
</evidence>
<dbReference type="SUPFAM" id="SSF53098">
    <property type="entry name" value="Ribonuclease H-like"/>
    <property type="match status" value="1"/>
</dbReference>
<evidence type="ECO:0000256" key="6">
    <source>
        <dbReference type="ARBA" id="ARBA00022695"/>
    </source>
</evidence>
<keyword evidence="6 17" id="KW-0548">Nucleotidyltransferase</keyword>
<evidence type="ECO:0000256" key="12">
    <source>
        <dbReference type="ARBA" id="ARBA00023004"/>
    </source>
</evidence>
<evidence type="ECO:0000256" key="9">
    <source>
        <dbReference type="ARBA" id="ARBA00022771"/>
    </source>
</evidence>
<dbReference type="EMBL" id="JAWDJX010000007">
    <property type="protein sequence ID" value="KAK3055818.1"/>
    <property type="molecule type" value="Genomic_DNA"/>
</dbReference>
<keyword evidence="10 17" id="KW-0862">Zinc</keyword>
<evidence type="ECO:0000256" key="2">
    <source>
        <dbReference type="ARBA" id="ARBA00004123"/>
    </source>
</evidence>
<comment type="function">
    <text evidence="17">DNA polymerase II participates in chromosomal DNA replication.</text>
</comment>
<dbReference type="InterPro" id="IPR013697">
    <property type="entry name" value="DNA_pol_e_suA_C"/>
</dbReference>